<evidence type="ECO:0000313" key="1">
    <source>
        <dbReference type="EMBL" id="WZN43829.1"/>
    </source>
</evidence>
<dbReference type="Proteomes" id="UP001485459">
    <property type="component" value="Chromosome"/>
</dbReference>
<dbReference type="RefSeq" id="WP_341838624.1">
    <property type="nucleotide sequence ID" value="NZ_CP149822.1"/>
</dbReference>
<sequence length="335" mass="37165">MRIAYILFFGLLLAACKKETEHAPSPHTRIASFKVEAGEEMMLAAMSGDSIVMYWPFHLAAPETIQPQIEVSEGATLSPASGASVPFRTGTAYTVKAQNGTEKKYFLKVVLNQAPIQISETGSYIAERGGEFVTDIGSSMRYFVADPAVTNFYLVDTPGIATKMEIEFFTPYNGIPNIRVKIPETGVKPGAYKVRITCGEQSRTTENYVFGVLYKNSESPKVTAIAADVTVKRGQTITFSGSNFFDMKDAVAYTYDDNYFEKEIMPLPIVSSTVTTVTYRIPDNFPAGTYQFGDWGPGAMGIRLRITDFTGWWSWNNNRKNYLEVSGFVKFTVEP</sequence>
<dbReference type="EMBL" id="CP149822">
    <property type="protein sequence ID" value="WZN43829.1"/>
    <property type="molecule type" value="Genomic_DNA"/>
</dbReference>
<name>A0ABZ2YWI4_9BACT</name>
<keyword evidence="2" id="KW-1185">Reference proteome</keyword>
<dbReference type="Gene3D" id="2.60.40.2340">
    <property type="match status" value="1"/>
</dbReference>
<proteinExistence type="predicted"/>
<dbReference type="PROSITE" id="PS51257">
    <property type="entry name" value="PROKAR_LIPOPROTEIN"/>
    <property type="match status" value="1"/>
</dbReference>
<accession>A0ABZ2YWI4</accession>
<reference evidence="2" key="1">
    <citation type="submission" date="2024-03" db="EMBL/GenBank/DDBJ databases">
        <title>Chitinophaga horti sp. nov., isolated from garden soil.</title>
        <authorList>
            <person name="Lee D.S."/>
            <person name="Han D.M."/>
            <person name="Baek J.H."/>
            <person name="Choi D.G."/>
            <person name="Jeon J.H."/>
            <person name="Jeon C.O."/>
        </authorList>
    </citation>
    <scope>NUCLEOTIDE SEQUENCE [LARGE SCALE GENOMIC DNA]</scope>
    <source>
        <strain evidence="2">GPA1</strain>
    </source>
</reference>
<gene>
    <name evidence="1" type="ORF">WJU16_12430</name>
</gene>
<evidence type="ECO:0000313" key="2">
    <source>
        <dbReference type="Proteomes" id="UP001485459"/>
    </source>
</evidence>
<evidence type="ECO:0008006" key="3">
    <source>
        <dbReference type="Google" id="ProtNLM"/>
    </source>
</evidence>
<protein>
    <recommendedName>
        <fullName evidence="3">DUF5007 domain-containing protein</fullName>
    </recommendedName>
</protein>
<organism evidence="1 2">
    <name type="scientific">Chitinophaga pollutisoli</name>
    <dbReference type="NCBI Taxonomy" id="3133966"/>
    <lineage>
        <taxon>Bacteria</taxon>
        <taxon>Pseudomonadati</taxon>
        <taxon>Bacteroidota</taxon>
        <taxon>Chitinophagia</taxon>
        <taxon>Chitinophagales</taxon>
        <taxon>Chitinophagaceae</taxon>
        <taxon>Chitinophaga</taxon>
    </lineage>
</organism>